<keyword evidence="2" id="KW-1185">Reference proteome</keyword>
<evidence type="ECO:0000313" key="2">
    <source>
        <dbReference type="Proteomes" id="UP001595872"/>
    </source>
</evidence>
<accession>A0ABV9U884</accession>
<reference evidence="2" key="1">
    <citation type="journal article" date="2019" name="Int. J. Syst. Evol. Microbiol.">
        <title>The Global Catalogue of Microorganisms (GCM) 10K type strain sequencing project: providing services to taxonomists for standard genome sequencing and annotation.</title>
        <authorList>
            <consortium name="The Broad Institute Genomics Platform"/>
            <consortium name="The Broad Institute Genome Sequencing Center for Infectious Disease"/>
            <person name="Wu L."/>
            <person name="Ma J."/>
        </authorList>
    </citation>
    <scope>NUCLEOTIDE SEQUENCE [LARGE SCALE GENOMIC DNA]</scope>
    <source>
        <strain evidence="2">KLKA75</strain>
    </source>
</reference>
<sequence>MYVIRLPDGTLRVPHGVLLDSGDEGRVIADAYVEIGPNDPDYERLLDQSLTEEELEERRRGWREGDAELQAAFEEWKAENDS</sequence>
<proteinExistence type="predicted"/>
<dbReference type="EMBL" id="JBHSIT010000011">
    <property type="protein sequence ID" value="MFC4912103.1"/>
    <property type="molecule type" value="Genomic_DNA"/>
</dbReference>
<comment type="caution">
    <text evidence="1">The sequence shown here is derived from an EMBL/GenBank/DDBJ whole genome shotgun (WGS) entry which is preliminary data.</text>
</comment>
<organism evidence="1 2">
    <name type="scientific">Actinomadura gamaensis</name>
    <dbReference type="NCBI Taxonomy" id="1763541"/>
    <lineage>
        <taxon>Bacteria</taxon>
        <taxon>Bacillati</taxon>
        <taxon>Actinomycetota</taxon>
        <taxon>Actinomycetes</taxon>
        <taxon>Streptosporangiales</taxon>
        <taxon>Thermomonosporaceae</taxon>
        <taxon>Actinomadura</taxon>
    </lineage>
</organism>
<evidence type="ECO:0000313" key="1">
    <source>
        <dbReference type="EMBL" id="MFC4912103.1"/>
    </source>
</evidence>
<protein>
    <submittedName>
        <fullName evidence="1">Uncharacterized protein</fullName>
    </submittedName>
</protein>
<name>A0ABV9U884_9ACTN</name>
<gene>
    <name evidence="1" type="ORF">ACFPCY_32710</name>
</gene>
<dbReference type="Proteomes" id="UP001595872">
    <property type="component" value="Unassembled WGS sequence"/>
</dbReference>
<dbReference type="RefSeq" id="WP_378261691.1">
    <property type="nucleotide sequence ID" value="NZ_JBHSIT010000011.1"/>
</dbReference>